<accession>A0A291B0Q1</accession>
<dbReference type="EMBL" id="MF599468">
    <property type="protein sequence ID" value="ATE87061.1"/>
    <property type="molecule type" value="Genomic_DNA"/>
</dbReference>
<reference evidence="1" key="2">
    <citation type="journal article" date="2017" name="Sci. Rep.">
        <title>Characterization of a new member of Iridoviridae, Shrimp hemocyte iridescent virus (SHIV), found in white leg shrimp (Litopenaeus vannamei).</title>
        <authorList>
            <person name="Qiu L."/>
            <person name="Chen M.M."/>
            <person name="Wan X.Y."/>
            <person name="Li C."/>
            <person name="Zhang Q.L."/>
            <person name="Wang R.Y."/>
            <person name="Cheng D.Y."/>
            <person name="Dong X."/>
            <person name="Yang B."/>
            <person name="Wang X.H."/>
            <person name="Xiang J.H."/>
            <person name="Huang J."/>
        </authorList>
    </citation>
    <scope>NUCLEOTIDE SEQUENCE [LARGE SCALE GENOMIC DNA]</scope>
    <source>
        <strain evidence="1">20141215</strain>
    </source>
</reference>
<dbReference type="RefSeq" id="YP_010084804.1">
    <property type="nucleotide sequence ID" value="NC_055165.1"/>
</dbReference>
<evidence type="ECO:0000313" key="1">
    <source>
        <dbReference type="EMBL" id="ATE87061.1"/>
    </source>
</evidence>
<name>A0A291B0Q1_9VIRU</name>
<proteinExistence type="predicted"/>
<dbReference type="Proteomes" id="UP000297192">
    <property type="component" value="Segment"/>
</dbReference>
<protein>
    <submittedName>
        <fullName evidence="1">Uncharacterized protein</fullName>
    </submittedName>
</protein>
<organism evidence="1">
    <name type="scientific">Shrimp hemocyte iridescent virus</name>
    <dbReference type="NCBI Taxonomy" id="2039780"/>
    <lineage>
        <taxon>Viruses</taxon>
        <taxon>Varidnaviria</taxon>
        <taxon>Bamfordvirae</taxon>
        <taxon>Nucleocytoviricota</taxon>
        <taxon>Megaviricetes</taxon>
        <taxon>Pimascovirales</taxon>
        <taxon>Pimascovirales incertae sedis</taxon>
        <taxon>Iridoviridae</taxon>
        <taxon>Betairidovirinae</taxon>
        <taxon>Decapodiridovirus</taxon>
        <taxon>Decapodiridovirus litopenaeus1</taxon>
        <taxon>Decapod iridescent virus 1</taxon>
    </lineage>
</organism>
<gene>
    <name evidence="1" type="primary">52R</name>
</gene>
<sequence>MNTFTGFESNVLKFGEPKIMNELKFGAPKIEIKPVETKSGIAFTGIPTTYGVKIPDVRLGKPIGLFPTIQKEEEEKTDANRLRAFKTVNGNDMNKIIALASGEFYLKNGFLSNRGKLNPEFDEKDITKISQSCPISFVDQNVMLNMSSISKLHVLFLRELYRETITTVEQAWEFVSQMSLNMGLSEIHSCIQYARNFSEDLENGVTRDDIQDENISYVLALYIFLLNDDKPKNVVAACKKFSPKIHKLGIDMCMASYGLAWLFDSNLIEMNKYINFHKNTYALTY</sequence>
<evidence type="ECO:0000313" key="2">
    <source>
        <dbReference type="Proteomes" id="UP000297192"/>
    </source>
</evidence>
<keyword evidence="2" id="KW-1185">Reference proteome</keyword>
<dbReference type="KEGG" id="vg:65099824"/>
<reference evidence="1" key="1">
    <citation type="journal article" date="2017" name="Arch. Virol.">
        <title>Complete genome sequence of shrimp hemocyte iridescent virus (SHIV) isolated from white leg shrimp, Litopenaeus vannamei.</title>
        <authorList>
            <person name="Qiu L."/>
            <person name="Chen M.M."/>
            <person name="Wang R.Y."/>
            <person name="Wan X.Y."/>
            <person name="Li C."/>
            <person name="Zhang Q.L."/>
            <person name="Dong X."/>
            <person name="Yang B."/>
            <person name="Xiang J.H."/>
            <person name="Huang J."/>
        </authorList>
    </citation>
    <scope>NUCLEOTIDE SEQUENCE [LARGE SCALE GENOMIC DNA]</scope>
    <source>
        <strain evidence="1">20141215</strain>
    </source>
</reference>
<dbReference type="GeneID" id="65099824"/>